<protein>
    <submittedName>
        <fullName evidence="1">Uncharacterized protein</fullName>
    </submittedName>
</protein>
<dbReference type="AlphaFoldDB" id="A0A9X3IH24"/>
<dbReference type="EMBL" id="JAPKMY010000002">
    <property type="protein sequence ID" value="MCX5467380.1"/>
    <property type="molecule type" value="Genomic_DNA"/>
</dbReference>
<gene>
    <name evidence="1" type="ORF">OSH00_06430</name>
</gene>
<organism evidence="1 2">
    <name type="scientific">Acinetobacter nematophilus</name>
    <dbReference type="NCBI Taxonomy" id="2994642"/>
    <lineage>
        <taxon>Bacteria</taxon>
        <taxon>Pseudomonadati</taxon>
        <taxon>Pseudomonadota</taxon>
        <taxon>Gammaproteobacteria</taxon>
        <taxon>Moraxellales</taxon>
        <taxon>Moraxellaceae</taxon>
        <taxon>Acinetobacter</taxon>
    </lineage>
</organism>
<dbReference type="Proteomes" id="UP001146019">
    <property type="component" value="Unassembled WGS sequence"/>
</dbReference>
<accession>A0A9X3IH24</accession>
<name>A0A9X3IH24_9GAMM</name>
<keyword evidence="2" id="KW-1185">Reference proteome</keyword>
<evidence type="ECO:0000313" key="1">
    <source>
        <dbReference type="EMBL" id="MCX5467380.1"/>
    </source>
</evidence>
<reference evidence="1" key="1">
    <citation type="submission" date="2022-11" db="EMBL/GenBank/DDBJ databases">
        <title>Biodiversity and phylogenetic relationships of bacteria.</title>
        <authorList>
            <person name="Machado R.A.R."/>
            <person name="Bhat A."/>
            <person name="Loulou A."/>
            <person name="Kallel S."/>
        </authorList>
    </citation>
    <scope>NUCLEOTIDE SEQUENCE</scope>
    <source>
        <strain evidence="1">A-IN1</strain>
    </source>
</reference>
<sequence length="74" mass="8676">MLKNMQGKTIHAYCNQKCGKWFDPDEEIDGQTLKKQYIDKKVQAEIKFEKNAGQVAGPSHDESFYFIKFIKLFE</sequence>
<comment type="caution">
    <text evidence="1">The sequence shown here is derived from an EMBL/GenBank/DDBJ whole genome shotgun (WGS) entry which is preliminary data.</text>
</comment>
<proteinExistence type="predicted"/>
<dbReference type="RefSeq" id="WP_266129737.1">
    <property type="nucleotide sequence ID" value="NZ_JAPKMY010000002.1"/>
</dbReference>
<evidence type="ECO:0000313" key="2">
    <source>
        <dbReference type="Proteomes" id="UP001146019"/>
    </source>
</evidence>